<evidence type="ECO:0000313" key="2">
    <source>
        <dbReference type="Proteomes" id="UP000014285"/>
    </source>
</evidence>
<gene>
    <name evidence="1" type="ORF">Lpl14_15294</name>
</gene>
<protein>
    <submittedName>
        <fullName evidence="1">Phage-related DNA replication protein</fullName>
    </submittedName>
</protein>
<accession>A0A829GPN4</accession>
<sequence length="34" mass="3849">TTNDNYLDTPLAEAEVNKIFKSVLKAEERRRAVG</sequence>
<name>A0A829GPN4_LACPA</name>
<dbReference type="AlphaFoldDB" id="A0A829GPN4"/>
<comment type="caution">
    <text evidence="1">The sequence shown here is derived from an EMBL/GenBank/DDBJ whole genome shotgun (WGS) entry which is preliminary data.</text>
</comment>
<organism evidence="1 2">
    <name type="scientific">Lacticaseibacillus paracasei subsp. tolerans Lpl14</name>
    <dbReference type="NCBI Taxonomy" id="1256229"/>
    <lineage>
        <taxon>Bacteria</taxon>
        <taxon>Bacillati</taxon>
        <taxon>Bacillota</taxon>
        <taxon>Bacilli</taxon>
        <taxon>Lactobacillales</taxon>
        <taxon>Lactobacillaceae</taxon>
        <taxon>Lacticaseibacillus</taxon>
    </lineage>
</organism>
<reference evidence="1 2" key="1">
    <citation type="journal article" date="2013" name="PLoS ONE">
        <title>Lactobacillus paracasei comparative genomics: towards species pan-genome definition and exploitation of diversity.</title>
        <authorList>
            <person name="Smokvina T."/>
            <person name="Wels M."/>
            <person name="Polka J."/>
            <person name="Chervaux C."/>
            <person name="Brisse S."/>
            <person name="Boekhorst J."/>
            <person name="van Hylckama Vlieg J.E."/>
            <person name="Siezen R.J."/>
        </authorList>
    </citation>
    <scope>NUCLEOTIDE SEQUENCE [LARGE SCALE GENOMIC DNA]</scope>
    <source>
        <strain evidence="1 2">Lpl14</strain>
    </source>
</reference>
<feature type="non-terminal residue" evidence="1">
    <location>
        <position position="1"/>
    </location>
</feature>
<proteinExistence type="predicted"/>
<evidence type="ECO:0000313" key="1">
    <source>
        <dbReference type="EMBL" id="EPC62173.1"/>
    </source>
</evidence>
<dbReference type="EMBL" id="ANKB01000139">
    <property type="protein sequence ID" value="EPC62173.1"/>
    <property type="molecule type" value="Genomic_DNA"/>
</dbReference>
<dbReference type="Proteomes" id="UP000014285">
    <property type="component" value="Unassembled WGS sequence"/>
</dbReference>